<dbReference type="FunFam" id="3.40.50.720:FF:000084">
    <property type="entry name" value="Short-chain dehydrogenase reductase"/>
    <property type="match status" value="1"/>
</dbReference>
<dbReference type="PROSITE" id="PS00061">
    <property type="entry name" value="ADH_SHORT"/>
    <property type="match status" value="1"/>
</dbReference>
<evidence type="ECO:0000256" key="1">
    <source>
        <dbReference type="ARBA" id="ARBA00006484"/>
    </source>
</evidence>
<dbReference type="InterPro" id="IPR020904">
    <property type="entry name" value="Sc_DH/Rdtase_CS"/>
</dbReference>
<evidence type="ECO:0000256" key="3">
    <source>
        <dbReference type="RuleBase" id="RU000363"/>
    </source>
</evidence>
<dbReference type="PANTHER" id="PTHR43180:SF33">
    <property type="entry name" value="15-HYDROXYPROSTAGLANDIN DEHYDROGENASE [NAD(+)]-LIKE"/>
    <property type="match status" value="1"/>
</dbReference>
<proteinExistence type="inferred from homology"/>
<keyword evidence="2" id="KW-0560">Oxidoreductase</keyword>
<gene>
    <name evidence="5" type="ORF">ATK30_7756</name>
</gene>
<dbReference type="InterPro" id="IPR036291">
    <property type="entry name" value="NAD(P)-bd_dom_sf"/>
</dbReference>
<dbReference type="SMART" id="SM00822">
    <property type="entry name" value="PKS_KR"/>
    <property type="match status" value="1"/>
</dbReference>
<reference evidence="5 6" key="1">
    <citation type="submission" date="2017-12" db="EMBL/GenBank/DDBJ databases">
        <title>Sequencing the genomes of 1000 Actinobacteria strains.</title>
        <authorList>
            <person name="Klenk H.-P."/>
        </authorList>
    </citation>
    <scope>NUCLEOTIDE SEQUENCE [LARGE SCALE GENOMIC DNA]</scope>
    <source>
        <strain evidence="5 6">DSM 45165</strain>
    </source>
</reference>
<dbReference type="InterPro" id="IPR002347">
    <property type="entry name" value="SDR_fam"/>
</dbReference>
<dbReference type="InterPro" id="IPR057326">
    <property type="entry name" value="KR_dom"/>
</dbReference>
<evidence type="ECO:0000256" key="2">
    <source>
        <dbReference type="ARBA" id="ARBA00023002"/>
    </source>
</evidence>
<dbReference type="Pfam" id="PF00106">
    <property type="entry name" value="adh_short"/>
    <property type="match status" value="1"/>
</dbReference>
<evidence type="ECO:0000313" key="6">
    <source>
        <dbReference type="Proteomes" id="UP000233750"/>
    </source>
</evidence>
<evidence type="ECO:0000313" key="5">
    <source>
        <dbReference type="EMBL" id="PKV96793.1"/>
    </source>
</evidence>
<feature type="domain" description="Ketoreductase" evidence="4">
    <location>
        <begin position="3"/>
        <end position="176"/>
    </location>
</feature>
<dbReference type="GO" id="GO:0016491">
    <property type="term" value="F:oxidoreductase activity"/>
    <property type="evidence" value="ECO:0007669"/>
    <property type="project" value="UniProtKB-KW"/>
</dbReference>
<comment type="similarity">
    <text evidence="1 3">Belongs to the short-chain dehydrogenases/reductases (SDR) family.</text>
</comment>
<evidence type="ECO:0000259" key="4">
    <source>
        <dbReference type="SMART" id="SM00822"/>
    </source>
</evidence>
<keyword evidence="6" id="KW-1185">Reference proteome</keyword>
<dbReference type="PRINTS" id="PR00081">
    <property type="entry name" value="GDHRDH"/>
</dbReference>
<dbReference type="PRINTS" id="PR00080">
    <property type="entry name" value="SDRFAMILY"/>
</dbReference>
<name>A0A2N3WSH2_9PSEU</name>
<dbReference type="SUPFAM" id="SSF51735">
    <property type="entry name" value="NAD(P)-binding Rossmann-fold domains"/>
    <property type="match status" value="1"/>
</dbReference>
<accession>A0A2N3WSH2</accession>
<sequence length="241" mass="24623">MRQVALITGGASGIGAAAARLLAARGMRIVLVDRDEERGAAVAAELDGRFVAADVGSLADNERAVRVAADEFGRLDVVVLNAGVPGRCGLADFTELSYRDTMRTNVDGVVYGLRACLPLVRRQGEGSVVVTASLAGLTGSPDLFYATSKHALIGLVRSAAPQLVSDGIRINALCPGLVDTPVLAGFRSSLEKAGLRIADPAEAAAAVETILASGETGGTWVLQAGRPASLVPVPEIPLAAG</sequence>
<dbReference type="Proteomes" id="UP000233750">
    <property type="component" value="Unassembled WGS sequence"/>
</dbReference>
<dbReference type="Gene3D" id="3.40.50.720">
    <property type="entry name" value="NAD(P)-binding Rossmann-like Domain"/>
    <property type="match status" value="1"/>
</dbReference>
<dbReference type="OrthoDB" id="4133661at2"/>
<organism evidence="5 6">
    <name type="scientific">Amycolatopsis echigonensis</name>
    <dbReference type="NCBI Taxonomy" id="2576905"/>
    <lineage>
        <taxon>Bacteria</taxon>
        <taxon>Bacillati</taxon>
        <taxon>Actinomycetota</taxon>
        <taxon>Actinomycetes</taxon>
        <taxon>Pseudonocardiales</taxon>
        <taxon>Pseudonocardiaceae</taxon>
        <taxon>Amycolatopsis</taxon>
    </lineage>
</organism>
<dbReference type="RefSeq" id="WP_101439597.1">
    <property type="nucleotide sequence ID" value="NZ_PJMY01000003.1"/>
</dbReference>
<dbReference type="PANTHER" id="PTHR43180">
    <property type="entry name" value="3-OXOACYL-(ACYL-CARRIER-PROTEIN) REDUCTASE (AFU_ORTHOLOGUE AFUA_6G11210)"/>
    <property type="match status" value="1"/>
</dbReference>
<protein>
    <submittedName>
        <fullName evidence="5">Short-subunit dehydrogenase</fullName>
    </submittedName>
</protein>
<comment type="caution">
    <text evidence="5">The sequence shown here is derived from an EMBL/GenBank/DDBJ whole genome shotgun (WGS) entry which is preliminary data.</text>
</comment>
<dbReference type="AlphaFoldDB" id="A0A2N3WSH2"/>
<dbReference type="EMBL" id="PJMY01000003">
    <property type="protein sequence ID" value="PKV96793.1"/>
    <property type="molecule type" value="Genomic_DNA"/>
</dbReference>
<dbReference type="CDD" id="cd05233">
    <property type="entry name" value="SDR_c"/>
    <property type="match status" value="1"/>
</dbReference>